<comment type="catalytic activity">
    <reaction evidence="12">
        <text>GTP + H2O = GDP + phosphate + H(+)</text>
        <dbReference type="Rhea" id="RHEA:19669"/>
        <dbReference type="ChEBI" id="CHEBI:15377"/>
        <dbReference type="ChEBI" id="CHEBI:15378"/>
        <dbReference type="ChEBI" id="CHEBI:37565"/>
        <dbReference type="ChEBI" id="CHEBI:43474"/>
        <dbReference type="ChEBI" id="CHEBI:58189"/>
    </reaction>
    <physiologicalReaction direction="left-to-right" evidence="12">
        <dbReference type="Rhea" id="RHEA:19670"/>
    </physiologicalReaction>
</comment>
<dbReference type="InterPro" id="IPR005225">
    <property type="entry name" value="Small_GTP-bd"/>
</dbReference>
<evidence type="ECO:0000256" key="2">
    <source>
        <dbReference type="ARBA" id="ARBA00022723"/>
    </source>
</evidence>
<dbReference type="PROSITE" id="PS51419">
    <property type="entry name" value="RAB"/>
    <property type="match status" value="1"/>
</dbReference>
<dbReference type="GO" id="GO:0012505">
    <property type="term" value="C:endomembrane system"/>
    <property type="evidence" value="ECO:0007669"/>
    <property type="project" value="UniProtKB-SubCell"/>
</dbReference>
<evidence type="ECO:0000256" key="4">
    <source>
        <dbReference type="ARBA" id="ARBA00022801"/>
    </source>
</evidence>
<evidence type="ECO:0000256" key="1">
    <source>
        <dbReference type="ARBA" id="ARBA00022481"/>
    </source>
</evidence>
<dbReference type="Gene3D" id="3.40.50.300">
    <property type="entry name" value="P-loop containing nucleotide triphosphate hydrolases"/>
    <property type="match status" value="1"/>
</dbReference>
<evidence type="ECO:0000313" key="13">
    <source>
        <dbReference type="EMBL" id="KCV68055.1"/>
    </source>
</evidence>
<dbReference type="PANTHER" id="PTHR24070">
    <property type="entry name" value="RAS, DI-RAS, AND RHEB FAMILY MEMBERS OF SMALL GTPASE SUPERFAMILY"/>
    <property type="match status" value="1"/>
</dbReference>
<dbReference type="Proteomes" id="UP000030693">
    <property type="component" value="Unassembled WGS sequence"/>
</dbReference>
<keyword evidence="14" id="KW-1185">Reference proteome</keyword>
<evidence type="ECO:0000256" key="5">
    <source>
        <dbReference type="ARBA" id="ARBA00022842"/>
    </source>
</evidence>
<dbReference type="OrthoDB" id="5976022at2759"/>
<comment type="subcellular location">
    <subcellularLocation>
        <location evidence="11">Endomembrane system</location>
        <topology evidence="11">Lipid-anchor</topology>
        <orientation evidence="11">Cytoplasmic side</orientation>
    </subcellularLocation>
</comment>
<dbReference type="SMART" id="SM00173">
    <property type="entry name" value="RAS"/>
    <property type="match status" value="1"/>
</dbReference>
<dbReference type="eggNOG" id="KOG0395">
    <property type="taxonomic scope" value="Eukaryota"/>
</dbReference>
<dbReference type="InterPro" id="IPR001806">
    <property type="entry name" value="Small_GTPase"/>
</dbReference>
<dbReference type="InterPro" id="IPR020849">
    <property type="entry name" value="Small_GTPase_Ras-type"/>
</dbReference>
<evidence type="ECO:0000256" key="6">
    <source>
        <dbReference type="ARBA" id="ARBA00023134"/>
    </source>
</evidence>
<keyword evidence="1" id="KW-0488">Methylation</keyword>
<organism evidence="13">
    <name type="scientific">Fonticula alba</name>
    <name type="common">Slime mold</name>
    <dbReference type="NCBI Taxonomy" id="691883"/>
    <lineage>
        <taxon>Eukaryota</taxon>
        <taxon>Rotosphaerida</taxon>
        <taxon>Fonticulaceae</taxon>
        <taxon>Fonticula</taxon>
    </lineage>
</organism>
<dbReference type="InterPro" id="IPR027417">
    <property type="entry name" value="P-loop_NTPase"/>
</dbReference>
<dbReference type="PROSITE" id="PS51421">
    <property type="entry name" value="RAS"/>
    <property type="match status" value="1"/>
</dbReference>
<dbReference type="EMBL" id="KB932211">
    <property type="protein sequence ID" value="KCV68055.1"/>
    <property type="molecule type" value="Genomic_DNA"/>
</dbReference>
<dbReference type="GO" id="GO:0007165">
    <property type="term" value="P:signal transduction"/>
    <property type="evidence" value="ECO:0007669"/>
    <property type="project" value="InterPro"/>
</dbReference>
<dbReference type="PRINTS" id="PR00449">
    <property type="entry name" value="RASTRNSFRMNG"/>
</dbReference>
<dbReference type="NCBIfam" id="TIGR00231">
    <property type="entry name" value="small_GTP"/>
    <property type="match status" value="1"/>
</dbReference>
<keyword evidence="9" id="KW-0636">Prenylation</keyword>
<dbReference type="RefSeq" id="XP_009497622.1">
    <property type="nucleotide sequence ID" value="XM_009499347.1"/>
</dbReference>
<sequence length="206" mass="22884">MSAAAPPEISTTSTKTRRLAVLGFRAVGKSSLTIRFVDNHFVDSYYPTIESTYTKTVQRPVRHARRGAPTEESFTLEITDTAGQDEYSILSSKHAVGIHGYVFVYSINLQSSFENCKTLRDKILDATGTDWVPCVLVGNKADLVAQRQVTQEAAEELAKSWRCPFFEASAKHDENINESFFALLDLIEEQNNPPPPPEKSGLCILV</sequence>
<keyword evidence="8" id="KW-0449">Lipoprotein</keyword>
<accession>A0A058Z1D4</accession>
<evidence type="ECO:0000256" key="10">
    <source>
        <dbReference type="ARBA" id="ARBA00037969"/>
    </source>
</evidence>
<dbReference type="SUPFAM" id="SSF52540">
    <property type="entry name" value="P-loop containing nucleoside triphosphate hydrolases"/>
    <property type="match status" value="1"/>
</dbReference>
<dbReference type="GO" id="GO:0005525">
    <property type="term" value="F:GTP binding"/>
    <property type="evidence" value="ECO:0007669"/>
    <property type="project" value="UniProtKB-KW"/>
</dbReference>
<gene>
    <name evidence="13" type="ORF">H696_05520</name>
</gene>
<keyword evidence="5" id="KW-0460">Magnesium</keyword>
<keyword evidence="6" id="KW-0342">GTP-binding</keyword>
<dbReference type="AlphaFoldDB" id="A0A058Z1D4"/>
<name>A0A058Z1D4_FONAL</name>
<evidence type="ECO:0000256" key="7">
    <source>
        <dbReference type="ARBA" id="ARBA00023136"/>
    </source>
</evidence>
<proteinExistence type="inferred from homology"/>
<keyword evidence="7" id="KW-0472">Membrane</keyword>
<dbReference type="GO" id="GO:0046872">
    <property type="term" value="F:metal ion binding"/>
    <property type="evidence" value="ECO:0007669"/>
    <property type="project" value="UniProtKB-KW"/>
</dbReference>
<dbReference type="SMART" id="SM00174">
    <property type="entry name" value="RHO"/>
    <property type="match status" value="1"/>
</dbReference>
<evidence type="ECO:0000313" key="14">
    <source>
        <dbReference type="Proteomes" id="UP000030693"/>
    </source>
</evidence>
<dbReference type="GO" id="GO:0003924">
    <property type="term" value="F:GTPase activity"/>
    <property type="evidence" value="ECO:0007669"/>
    <property type="project" value="InterPro"/>
</dbReference>
<reference evidence="13" key="1">
    <citation type="submission" date="2013-04" db="EMBL/GenBank/DDBJ databases">
        <title>The Genome Sequence of Fonticula alba ATCC 38817.</title>
        <authorList>
            <consortium name="The Broad Institute Genomics Platform"/>
            <person name="Russ C."/>
            <person name="Cuomo C."/>
            <person name="Burger G."/>
            <person name="Gray M.W."/>
            <person name="Holland P.W.H."/>
            <person name="King N."/>
            <person name="Lang F.B.F."/>
            <person name="Roger A.J."/>
            <person name="Ruiz-Trillo I."/>
            <person name="Brown M."/>
            <person name="Walker B."/>
            <person name="Young S."/>
            <person name="Zeng Q."/>
            <person name="Gargeya S."/>
            <person name="Fitzgerald M."/>
            <person name="Haas B."/>
            <person name="Abouelleil A."/>
            <person name="Allen A.W."/>
            <person name="Alvarado L."/>
            <person name="Arachchi H.M."/>
            <person name="Berlin A.M."/>
            <person name="Chapman S.B."/>
            <person name="Gainer-Dewar J."/>
            <person name="Goldberg J."/>
            <person name="Griggs A."/>
            <person name="Gujja S."/>
            <person name="Hansen M."/>
            <person name="Howarth C."/>
            <person name="Imamovic A."/>
            <person name="Ireland A."/>
            <person name="Larimer J."/>
            <person name="McCowan C."/>
            <person name="Murphy C."/>
            <person name="Pearson M."/>
            <person name="Poon T.W."/>
            <person name="Priest M."/>
            <person name="Roberts A."/>
            <person name="Saif S."/>
            <person name="Shea T."/>
            <person name="Sisk P."/>
            <person name="Sykes S."/>
            <person name="Wortman J."/>
            <person name="Nusbaum C."/>
            <person name="Birren B."/>
        </authorList>
    </citation>
    <scope>NUCLEOTIDE SEQUENCE [LARGE SCALE GENOMIC DNA]</scope>
    <source>
        <strain evidence="13">ATCC 38817</strain>
    </source>
</reference>
<dbReference type="STRING" id="691883.A0A058Z1D4"/>
<evidence type="ECO:0000256" key="3">
    <source>
        <dbReference type="ARBA" id="ARBA00022741"/>
    </source>
</evidence>
<comment type="similarity">
    <text evidence="10">Belongs to the small GTPase superfamily. Rheb family.</text>
</comment>
<evidence type="ECO:0000256" key="11">
    <source>
        <dbReference type="ARBA" id="ARBA00046278"/>
    </source>
</evidence>
<evidence type="ECO:0000256" key="12">
    <source>
        <dbReference type="ARBA" id="ARBA00049117"/>
    </source>
</evidence>
<keyword evidence="4" id="KW-0378">Hydrolase</keyword>
<protein>
    <submittedName>
        <fullName evidence="13">Ras like enriched</fullName>
    </submittedName>
</protein>
<keyword evidence="3" id="KW-0547">Nucleotide-binding</keyword>
<evidence type="ECO:0000256" key="9">
    <source>
        <dbReference type="ARBA" id="ARBA00023289"/>
    </source>
</evidence>
<keyword evidence="2" id="KW-0479">Metal-binding</keyword>
<dbReference type="FunFam" id="3.40.50.300:FF:000273">
    <property type="entry name" value="GTP-binding protein Rheb homolog"/>
    <property type="match status" value="1"/>
</dbReference>
<dbReference type="Pfam" id="PF00071">
    <property type="entry name" value="Ras"/>
    <property type="match status" value="1"/>
</dbReference>
<dbReference type="GO" id="GO:0016020">
    <property type="term" value="C:membrane"/>
    <property type="evidence" value="ECO:0007669"/>
    <property type="project" value="InterPro"/>
</dbReference>
<evidence type="ECO:0000256" key="8">
    <source>
        <dbReference type="ARBA" id="ARBA00023288"/>
    </source>
</evidence>
<dbReference type="GeneID" id="20530245"/>
<dbReference type="SMART" id="SM00175">
    <property type="entry name" value="RAB"/>
    <property type="match status" value="1"/>
</dbReference>
<dbReference type="OMA" id="SARHNEN"/>